<sequence length="50" mass="6020">MFNLKRYGLIILILIAIGLVLWFLAQLNPWLVIPFGIIFIFFFIRLRILR</sequence>
<comment type="caution">
    <text evidence="2">The sequence shown here is derived from an EMBL/GenBank/DDBJ whole genome shotgun (WGS) entry which is preliminary data.</text>
</comment>
<feature type="transmembrane region" description="Helical" evidence="1">
    <location>
        <begin position="7"/>
        <end position="25"/>
    </location>
</feature>
<feature type="transmembrane region" description="Helical" evidence="1">
    <location>
        <begin position="31"/>
        <end position="48"/>
    </location>
</feature>
<organism evidence="2 3">
    <name type="scientific">Loigolactobacillus coryniformis subsp. coryniformis KCTC 3167 = DSM 20001</name>
    <dbReference type="NCBI Taxonomy" id="913848"/>
    <lineage>
        <taxon>Bacteria</taxon>
        <taxon>Bacillati</taxon>
        <taxon>Bacillota</taxon>
        <taxon>Bacilli</taxon>
        <taxon>Lactobacillales</taxon>
        <taxon>Lactobacillaceae</taxon>
        <taxon>Loigolactobacillus</taxon>
    </lineage>
</organism>
<dbReference type="Proteomes" id="UP000051181">
    <property type="component" value="Unassembled WGS sequence"/>
</dbReference>
<proteinExistence type="predicted"/>
<accession>A0A0R1FBX4</accession>
<evidence type="ECO:0000256" key="1">
    <source>
        <dbReference type="SAM" id="Phobius"/>
    </source>
</evidence>
<evidence type="ECO:0000313" key="3">
    <source>
        <dbReference type="Proteomes" id="UP000051181"/>
    </source>
</evidence>
<reference evidence="2 3" key="1">
    <citation type="journal article" date="2015" name="Genome Announc.">
        <title>Expanding the biotechnology potential of lactobacilli through comparative genomics of 213 strains and associated genera.</title>
        <authorList>
            <person name="Sun Z."/>
            <person name="Harris H.M."/>
            <person name="McCann A."/>
            <person name="Guo C."/>
            <person name="Argimon S."/>
            <person name="Zhang W."/>
            <person name="Yang X."/>
            <person name="Jeffery I.B."/>
            <person name="Cooney J.C."/>
            <person name="Kagawa T.F."/>
            <person name="Liu W."/>
            <person name="Song Y."/>
            <person name="Salvetti E."/>
            <person name="Wrobel A."/>
            <person name="Rasinkangas P."/>
            <person name="Parkhill J."/>
            <person name="Rea M.C."/>
            <person name="O'Sullivan O."/>
            <person name="Ritari J."/>
            <person name="Douillard F.P."/>
            <person name="Paul Ross R."/>
            <person name="Yang R."/>
            <person name="Briner A.E."/>
            <person name="Felis G.E."/>
            <person name="de Vos W.M."/>
            <person name="Barrangou R."/>
            <person name="Klaenhammer T.R."/>
            <person name="Caufield P.W."/>
            <person name="Cui Y."/>
            <person name="Zhang H."/>
            <person name="O'Toole P.W."/>
        </authorList>
    </citation>
    <scope>NUCLEOTIDE SEQUENCE [LARGE SCALE GENOMIC DNA]</scope>
    <source>
        <strain evidence="2 3">DSM 20001</strain>
    </source>
</reference>
<keyword evidence="1" id="KW-1133">Transmembrane helix</keyword>
<name>A0A0R1FBX4_9LACO</name>
<gene>
    <name evidence="2" type="ORF">FD22_GL001139</name>
</gene>
<dbReference type="GeneID" id="65918469"/>
<dbReference type="AlphaFoldDB" id="A0A0R1FBX4"/>
<dbReference type="PATRIC" id="fig|913848.6.peg.1176"/>
<dbReference type="EMBL" id="AZCN01000003">
    <property type="protein sequence ID" value="KRK19101.1"/>
    <property type="molecule type" value="Genomic_DNA"/>
</dbReference>
<keyword evidence="1" id="KW-0472">Membrane</keyword>
<dbReference type="RefSeq" id="WP_010011376.1">
    <property type="nucleotide sequence ID" value="NZ_AZCN01000003.1"/>
</dbReference>
<protein>
    <submittedName>
        <fullName evidence="2">Uncharacterized protein</fullName>
    </submittedName>
</protein>
<evidence type="ECO:0000313" key="2">
    <source>
        <dbReference type="EMBL" id="KRK19101.1"/>
    </source>
</evidence>
<keyword evidence="1" id="KW-0812">Transmembrane</keyword>